<evidence type="ECO:0000256" key="4">
    <source>
        <dbReference type="ARBA" id="ARBA00023157"/>
    </source>
</evidence>
<protein>
    <recommendedName>
        <fullName evidence="5">Cytochrome c oxidase subunit 12, mitochondrial</fullName>
    </recommendedName>
    <alternativeName>
        <fullName evidence="6">Cytochrome c oxidase polypeptide VIb</fullName>
    </alternativeName>
</protein>
<name>A0A1R0GQM5_9FUNG</name>
<dbReference type="CDD" id="cd00926">
    <property type="entry name" value="Cyt_c_Oxidase_VIb"/>
    <property type="match status" value="1"/>
</dbReference>
<comment type="caution">
    <text evidence="7">The sequence shown here is derived from an EMBL/GenBank/DDBJ whole genome shotgun (WGS) entry which is preliminary data.</text>
</comment>
<dbReference type="OrthoDB" id="1107506at2759"/>
<dbReference type="InterPro" id="IPR036549">
    <property type="entry name" value="CX6/COA6-like_sf"/>
</dbReference>
<dbReference type="PANTHER" id="PTHR11387">
    <property type="entry name" value="CYTOCHROME C OXIDASE SUBUNIT 6B"/>
    <property type="match status" value="1"/>
</dbReference>
<dbReference type="Pfam" id="PF02297">
    <property type="entry name" value="COX6B"/>
    <property type="match status" value="1"/>
</dbReference>
<proteinExistence type="inferred from homology"/>
<dbReference type="Gene3D" id="1.10.10.140">
    <property type="entry name" value="Cytochrome c oxidase, subunit VIb"/>
    <property type="match status" value="1"/>
</dbReference>
<dbReference type="Proteomes" id="UP000187455">
    <property type="component" value="Unassembled WGS sequence"/>
</dbReference>
<comment type="subcellular location">
    <subcellularLocation>
        <location evidence="1">Mitochondrion</location>
    </subcellularLocation>
</comment>
<dbReference type="EMBL" id="LSSL01004797">
    <property type="protein sequence ID" value="OLY79201.1"/>
    <property type="molecule type" value="Genomic_DNA"/>
</dbReference>
<reference evidence="7 8" key="1">
    <citation type="journal article" date="2016" name="Mol. Biol. Evol.">
        <title>Genome-Wide Survey of Gut Fungi (Harpellales) Reveals the First Horizontally Transferred Ubiquitin Gene from a Mosquito Host.</title>
        <authorList>
            <person name="Wang Y."/>
            <person name="White M.M."/>
            <person name="Kvist S."/>
            <person name="Moncalvo J.M."/>
        </authorList>
    </citation>
    <scope>NUCLEOTIDE SEQUENCE [LARGE SCALE GENOMIC DNA]</scope>
    <source>
        <strain evidence="7 8">ALG-7-W6</strain>
    </source>
</reference>
<comment type="similarity">
    <text evidence="2">Belongs to the cytochrome c oxidase subunit 6B family.</text>
</comment>
<evidence type="ECO:0000256" key="2">
    <source>
        <dbReference type="ARBA" id="ARBA00006425"/>
    </source>
</evidence>
<evidence type="ECO:0000313" key="7">
    <source>
        <dbReference type="EMBL" id="OLY79201.1"/>
    </source>
</evidence>
<evidence type="ECO:0000256" key="6">
    <source>
        <dbReference type="ARBA" id="ARBA00082359"/>
    </source>
</evidence>
<gene>
    <name evidence="7" type="ORF">AYI68_g6735</name>
</gene>
<dbReference type="InterPro" id="IPR003213">
    <property type="entry name" value="Cyt_c_oxidase_su6B"/>
</dbReference>
<keyword evidence="8" id="KW-1185">Reference proteome</keyword>
<dbReference type="GO" id="GO:0045277">
    <property type="term" value="C:respiratory chain complex IV"/>
    <property type="evidence" value="ECO:0007669"/>
    <property type="project" value="InterPro"/>
</dbReference>
<evidence type="ECO:0000256" key="5">
    <source>
        <dbReference type="ARBA" id="ARBA00074891"/>
    </source>
</evidence>
<dbReference type="SUPFAM" id="SSF47694">
    <property type="entry name" value="Cytochrome c oxidase subunit h"/>
    <property type="match status" value="1"/>
</dbReference>
<sequence length="79" mass="9487">MTELKLNTPGYDGRFPQVNTSRRCYQNYVDYYRCILKQGEEYGPCKNLMKEFTSLCPVDWVTKWDEQREEGTFPFKLDD</sequence>
<organism evidence="7 8">
    <name type="scientific">Smittium mucronatum</name>
    <dbReference type="NCBI Taxonomy" id="133383"/>
    <lineage>
        <taxon>Eukaryota</taxon>
        <taxon>Fungi</taxon>
        <taxon>Fungi incertae sedis</taxon>
        <taxon>Zoopagomycota</taxon>
        <taxon>Kickxellomycotina</taxon>
        <taxon>Harpellomycetes</taxon>
        <taxon>Harpellales</taxon>
        <taxon>Legeriomycetaceae</taxon>
        <taxon>Smittium</taxon>
    </lineage>
</organism>
<evidence type="ECO:0000256" key="3">
    <source>
        <dbReference type="ARBA" id="ARBA00023128"/>
    </source>
</evidence>
<dbReference type="GO" id="GO:0005739">
    <property type="term" value="C:mitochondrion"/>
    <property type="evidence" value="ECO:0007669"/>
    <property type="project" value="UniProtKB-SubCell"/>
</dbReference>
<keyword evidence="4" id="KW-1015">Disulfide bond</keyword>
<dbReference type="STRING" id="133383.A0A1R0GQM5"/>
<evidence type="ECO:0000313" key="8">
    <source>
        <dbReference type="Proteomes" id="UP000187455"/>
    </source>
</evidence>
<dbReference type="AlphaFoldDB" id="A0A1R0GQM5"/>
<dbReference type="InterPro" id="IPR048280">
    <property type="entry name" value="COX6B-like"/>
</dbReference>
<dbReference type="FunFam" id="1.10.10.140:FF:000001">
    <property type="entry name" value="Cytochrome c oxidase subunit 6B1"/>
    <property type="match status" value="1"/>
</dbReference>
<evidence type="ECO:0000256" key="1">
    <source>
        <dbReference type="ARBA" id="ARBA00004173"/>
    </source>
</evidence>
<keyword evidence="3" id="KW-0496">Mitochondrion</keyword>
<accession>A0A1R0GQM5</accession>